<name>A0A0N0MC16_9HYPH</name>
<evidence type="ECO:0000313" key="2">
    <source>
        <dbReference type="EMBL" id="KPH80547.1"/>
    </source>
</evidence>
<dbReference type="EMBL" id="LGSZ01000040">
    <property type="protein sequence ID" value="KPH80547.1"/>
    <property type="molecule type" value="Genomic_DNA"/>
</dbReference>
<keyword evidence="1" id="KW-1133">Transmembrane helix</keyword>
<accession>A0A0N0MC16</accession>
<dbReference type="RefSeq" id="WP_054209350.1">
    <property type="nucleotide sequence ID" value="NZ_LGSZ01000040.1"/>
</dbReference>
<feature type="transmembrane region" description="Helical" evidence="1">
    <location>
        <begin position="33"/>
        <end position="55"/>
    </location>
</feature>
<sequence>MISSGFKLIFAAMAILGPFAAGAMRQFVVNDEVYAFFLVGGVLLGLVGLFGFAAFERDELIEHERNLRGER</sequence>
<dbReference type="PATRIC" id="fig|1526658.3.peg.3893"/>
<evidence type="ECO:0000256" key="1">
    <source>
        <dbReference type="SAM" id="Phobius"/>
    </source>
</evidence>
<keyword evidence="3" id="KW-1185">Reference proteome</keyword>
<gene>
    <name evidence="2" type="ORF">AE618_12295</name>
</gene>
<comment type="caution">
    <text evidence="2">The sequence shown here is derived from an EMBL/GenBank/DDBJ whole genome shotgun (WGS) entry which is preliminary data.</text>
</comment>
<keyword evidence="1" id="KW-0472">Membrane</keyword>
<dbReference type="AlphaFoldDB" id="A0A0N0MC16"/>
<organism evidence="2 3">
    <name type="scientific">Bosea vaviloviae</name>
    <dbReference type="NCBI Taxonomy" id="1526658"/>
    <lineage>
        <taxon>Bacteria</taxon>
        <taxon>Pseudomonadati</taxon>
        <taxon>Pseudomonadota</taxon>
        <taxon>Alphaproteobacteria</taxon>
        <taxon>Hyphomicrobiales</taxon>
        <taxon>Boseaceae</taxon>
        <taxon>Bosea</taxon>
    </lineage>
</organism>
<keyword evidence="1" id="KW-0812">Transmembrane</keyword>
<dbReference type="Proteomes" id="UP000037822">
    <property type="component" value="Unassembled WGS sequence"/>
</dbReference>
<protein>
    <submittedName>
        <fullName evidence="2">Uncharacterized protein</fullName>
    </submittedName>
</protein>
<proteinExistence type="predicted"/>
<evidence type="ECO:0000313" key="3">
    <source>
        <dbReference type="Proteomes" id="UP000037822"/>
    </source>
</evidence>
<reference evidence="2 3" key="1">
    <citation type="submission" date="2015-07" db="EMBL/GenBank/DDBJ databases">
        <title>Whole genome sequencing of Bosea vaviloviae isolated from cave pool.</title>
        <authorList>
            <person name="Tan N.E.H."/>
            <person name="Lee Y.P."/>
            <person name="Gan H.M."/>
            <person name="Barton H."/>
            <person name="Savka M.A."/>
        </authorList>
    </citation>
    <scope>NUCLEOTIDE SEQUENCE [LARGE SCALE GENOMIC DNA]</scope>
    <source>
        <strain evidence="2 3">SD260</strain>
    </source>
</reference>